<dbReference type="GO" id="GO:0004519">
    <property type="term" value="F:endonuclease activity"/>
    <property type="evidence" value="ECO:0007669"/>
    <property type="project" value="UniProtKB-KW"/>
</dbReference>
<dbReference type="PROSITE" id="PS50828">
    <property type="entry name" value="SMR"/>
    <property type="match status" value="1"/>
</dbReference>
<evidence type="ECO:0000256" key="3">
    <source>
        <dbReference type="ARBA" id="ARBA00022759"/>
    </source>
</evidence>
<accession>A0A4D6Y9G2</accession>
<keyword evidence="3 7" id="KW-0255">Endonuclease</keyword>
<proteinExistence type="predicted"/>
<organism evidence="7 8">
    <name type="scientific">Buchnera aphidicola</name>
    <name type="common">Thelaxes californica</name>
    <dbReference type="NCBI Taxonomy" id="1315998"/>
    <lineage>
        <taxon>Bacteria</taxon>
        <taxon>Pseudomonadati</taxon>
        <taxon>Pseudomonadota</taxon>
        <taxon>Gammaproteobacteria</taxon>
        <taxon>Enterobacterales</taxon>
        <taxon>Erwiniaceae</taxon>
        <taxon>Buchnera</taxon>
    </lineage>
</organism>
<reference evidence="7 8" key="2">
    <citation type="submission" date="2019-05" db="EMBL/GenBank/DDBJ databases">
        <title>Genome evolution of the obligate endosymbiont Buchnera aphidicola.</title>
        <authorList>
            <person name="Moran N.A."/>
        </authorList>
    </citation>
    <scope>NUCLEOTIDE SEQUENCE [LARGE SCALE GENOMIC DNA]</scope>
    <source>
        <strain evidence="7 8">Tca</strain>
    </source>
</reference>
<dbReference type="GO" id="GO:0019843">
    <property type="term" value="F:rRNA binding"/>
    <property type="evidence" value="ECO:0007669"/>
    <property type="project" value="UniProtKB-KW"/>
</dbReference>
<dbReference type="SUPFAM" id="SSF160443">
    <property type="entry name" value="SMR domain-like"/>
    <property type="match status" value="1"/>
</dbReference>
<dbReference type="InterPro" id="IPR002625">
    <property type="entry name" value="Smr_dom"/>
</dbReference>
<dbReference type="OrthoDB" id="5795446at2"/>
<dbReference type="InterPro" id="IPR036063">
    <property type="entry name" value="Smr_dom_sf"/>
</dbReference>
<evidence type="ECO:0000313" key="8">
    <source>
        <dbReference type="Proteomes" id="UP000298782"/>
    </source>
</evidence>
<dbReference type="NCBIfam" id="NF003432">
    <property type="entry name" value="PRK04946.1"/>
    <property type="match status" value="1"/>
</dbReference>
<evidence type="ECO:0000256" key="4">
    <source>
        <dbReference type="ARBA" id="ARBA00022801"/>
    </source>
</evidence>
<evidence type="ECO:0000256" key="1">
    <source>
        <dbReference type="ARBA" id="ARBA00022722"/>
    </source>
</evidence>
<dbReference type="Gene3D" id="3.30.1370.110">
    <property type="match status" value="1"/>
</dbReference>
<protein>
    <submittedName>
        <fullName evidence="7">Endonuclease SmrB</fullName>
    </submittedName>
</protein>
<evidence type="ECO:0000256" key="5">
    <source>
        <dbReference type="ARBA" id="ARBA00022884"/>
    </source>
</evidence>
<keyword evidence="2" id="KW-0699">rRNA-binding</keyword>
<feature type="domain" description="Smr" evidence="6">
    <location>
        <begin position="101"/>
        <end position="177"/>
    </location>
</feature>
<keyword evidence="4" id="KW-0378">Hydrolase</keyword>
<dbReference type="Proteomes" id="UP000298782">
    <property type="component" value="Chromosome"/>
</dbReference>
<dbReference type="PANTHER" id="PTHR35562:SF1">
    <property type="entry name" value="UPF0115 PROTEIN YFCN"/>
    <property type="match status" value="1"/>
</dbReference>
<evidence type="ECO:0000313" key="7">
    <source>
        <dbReference type="EMBL" id="QCI26636.1"/>
    </source>
</evidence>
<keyword evidence="8" id="KW-1185">Reference proteome</keyword>
<gene>
    <name evidence="7" type="primary">smrB</name>
    <name evidence="7" type="ORF">D9V80_00435</name>
</gene>
<dbReference type="RefSeq" id="WP_158353147.1">
    <property type="nucleotide sequence ID" value="NZ_CP034852.1"/>
</dbReference>
<dbReference type="EMBL" id="CP034852">
    <property type="protein sequence ID" value="QCI26636.1"/>
    <property type="molecule type" value="Genomic_DNA"/>
</dbReference>
<evidence type="ECO:0000256" key="2">
    <source>
        <dbReference type="ARBA" id="ARBA00022730"/>
    </source>
</evidence>
<keyword evidence="1" id="KW-0540">Nuclease</keyword>
<keyword evidence="5" id="KW-0694">RNA-binding</keyword>
<reference evidence="7 8" key="1">
    <citation type="submission" date="2018-12" db="EMBL/GenBank/DDBJ databases">
        <authorList>
            <person name="Chong R.A."/>
        </authorList>
    </citation>
    <scope>NUCLEOTIDE SEQUENCE [LARGE SCALE GENOMIC DNA]</scope>
    <source>
        <strain evidence="7 8">Tca</strain>
    </source>
</reference>
<dbReference type="GO" id="GO:0016787">
    <property type="term" value="F:hydrolase activity"/>
    <property type="evidence" value="ECO:0007669"/>
    <property type="project" value="UniProtKB-KW"/>
</dbReference>
<sequence>MNKIIGQSICPDFFLFREHCTGARELVQDTIFHISSSSHLKNKKNDSFKKNLEQEIHTYFLSNFVNAVNFSTNPICYLRNGVSQNKLKNLKKGKYRPDIFVDLHGLNKKQAILELSTLIFTCKKEHLFCANIIHGHGKNILKNNIPIWLSHHPDVLAFYQDSVYQNKSTSIIVLIEL</sequence>
<name>A0A4D6Y9G2_9GAMM</name>
<dbReference type="SMART" id="SM00463">
    <property type="entry name" value="SMR"/>
    <property type="match status" value="1"/>
</dbReference>
<dbReference type="PANTHER" id="PTHR35562">
    <property type="entry name" value="DNA ENDONUCLEASE SMRA-RELATED"/>
    <property type="match status" value="1"/>
</dbReference>
<dbReference type="AlphaFoldDB" id="A0A4D6Y9G2"/>
<dbReference type="InterPro" id="IPR022990">
    <property type="entry name" value="SmrB-like"/>
</dbReference>
<evidence type="ECO:0000259" key="6">
    <source>
        <dbReference type="PROSITE" id="PS50828"/>
    </source>
</evidence>
<dbReference type="Pfam" id="PF01713">
    <property type="entry name" value="Smr"/>
    <property type="match status" value="1"/>
</dbReference>